<feature type="transmembrane region" description="Helical" evidence="6">
    <location>
        <begin position="299"/>
        <end position="320"/>
    </location>
</feature>
<keyword evidence="8" id="KW-1185">Reference proteome</keyword>
<feature type="transmembrane region" description="Helical" evidence="6">
    <location>
        <begin position="332"/>
        <end position="362"/>
    </location>
</feature>
<comment type="caution">
    <text evidence="7">The sequence shown here is derived from an EMBL/GenBank/DDBJ whole genome shotgun (WGS) entry which is preliminary data.</text>
</comment>
<evidence type="ECO:0000256" key="5">
    <source>
        <dbReference type="ARBA" id="ARBA00023136"/>
    </source>
</evidence>
<name>A0ABX0JXE8_9PROT</name>
<evidence type="ECO:0000256" key="4">
    <source>
        <dbReference type="ARBA" id="ARBA00022989"/>
    </source>
</evidence>
<comment type="similarity">
    <text evidence="2">Belongs to the autoinducer-2 exporter (AI-2E) (TC 2.A.86) family.</text>
</comment>
<evidence type="ECO:0000313" key="7">
    <source>
        <dbReference type="EMBL" id="NHN87145.1"/>
    </source>
</evidence>
<protein>
    <submittedName>
        <fullName evidence="7">AI-2E family transporter</fullName>
    </submittedName>
</protein>
<feature type="transmembrane region" description="Helical" evidence="6">
    <location>
        <begin position="266"/>
        <end position="292"/>
    </location>
</feature>
<gene>
    <name evidence="7" type="ORF">GOB81_00640</name>
</gene>
<comment type="subcellular location">
    <subcellularLocation>
        <location evidence="1">Membrane</location>
        <topology evidence="1">Multi-pass membrane protein</topology>
    </subcellularLocation>
</comment>
<dbReference type="RefSeq" id="WP_173568443.1">
    <property type="nucleotide sequence ID" value="NZ_WOSY01000001.1"/>
</dbReference>
<dbReference type="PANTHER" id="PTHR21716:SF61">
    <property type="entry name" value="BLR8064 PROTEIN"/>
    <property type="match status" value="1"/>
</dbReference>
<feature type="transmembrane region" description="Helical" evidence="6">
    <location>
        <begin position="233"/>
        <end position="260"/>
    </location>
</feature>
<dbReference type="Pfam" id="PF01594">
    <property type="entry name" value="AI-2E_transport"/>
    <property type="match status" value="1"/>
</dbReference>
<organism evidence="7 8">
    <name type="scientific">Acetobacter conturbans</name>
    <dbReference type="NCBI Taxonomy" id="1737472"/>
    <lineage>
        <taxon>Bacteria</taxon>
        <taxon>Pseudomonadati</taxon>
        <taxon>Pseudomonadota</taxon>
        <taxon>Alphaproteobacteria</taxon>
        <taxon>Acetobacterales</taxon>
        <taxon>Acetobacteraceae</taxon>
        <taxon>Acetobacter</taxon>
    </lineage>
</organism>
<feature type="transmembrane region" description="Helical" evidence="6">
    <location>
        <begin position="184"/>
        <end position="202"/>
    </location>
</feature>
<evidence type="ECO:0000313" key="8">
    <source>
        <dbReference type="Proteomes" id="UP000631653"/>
    </source>
</evidence>
<proteinExistence type="inferred from homology"/>
<dbReference type="PANTHER" id="PTHR21716">
    <property type="entry name" value="TRANSMEMBRANE PROTEIN"/>
    <property type="match status" value="1"/>
</dbReference>
<feature type="transmembrane region" description="Helical" evidence="6">
    <location>
        <begin position="59"/>
        <end position="78"/>
    </location>
</feature>
<keyword evidence="4 6" id="KW-1133">Transmembrane helix</keyword>
<keyword evidence="3 6" id="KW-0812">Transmembrane</keyword>
<dbReference type="Proteomes" id="UP000631653">
    <property type="component" value="Unassembled WGS sequence"/>
</dbReference>
<dbReference type="InterPro" id="IPR002549">
    <property type="entry name" value="AI-2E-like"/>
</dbReference>
<evidence type="ECO:0000256" key="1">
    <source>
        <dbReference type="ARBA" id="ARBA00004141"/>
    </source>
</evidence>
<reference evidence="7 8" key="1">
    <citation type="journal article" date="2020" name="Int. J. Syst. Evol. Microbiol.">
        <title>Novel acetic acid bacteria from cider fermentations: Acetobacter conturbans sp. nov. and Acetobacter fallax sp. nov.</title>
        <authorList>
            <person name="Sombolestani A.S."/>
            <person name="Cleenwerck I."/>
            <person name="Cnockaert M."/>
            <person name="Borremans W."/>
            <person name="Wieme A.D."/>
            <person name="De Vuyst L."/>
            <person name="Vandamme P."/>
        </authorList>
    </citation>
    <scope>NUCLEOTIDE SEQUENCE [LARGE SCALE GENOMIC DNA]</scope>
    <source>
        <strain evidence="7 8">LMG 1627</strain>
    </source>
</reference>
<dbReference type="EMBL" id="WOSY01000001">
    <property type="protein sequence ID" value="NHN87145.1"/>
    <property type="molecule type" value="Genomic_DNA"/>
</dbReference>
<evidence type="ECO:0000256" key="2">
    <source>
        <dbReference type="ARBA" id="ARBA00009773"/>
    </source>
</evidence>
<evidence type="ECO:0000256" key="6">
    <source>
        <dbReference type="SAM" id="Phobius"/>
    </source>
</evidence>
<evidence type="ECO:0000256" key="3">
    <source>
        <dbReference type="ARBA" id="ARBA00022692"/>
    </source>
</evidence>
<feature type="transmembrane region" description="Helical" evidence="6">
    <location>
        <begin position="34"/>
        <end position="53"/>
    </location>
</feature>
<accession>A0ABX0JXE8</accession>
<sequence>MTFSSDPASTASCLPQTEADLSAPLPTRRTRFQYWAQGALALAIAALAIFTLGRFRLSLIWGGVLAIVCWPIMQWLAGKWSPKHAALILPGTIVAGIAMIFVIPSAFLIGAAASEAQDGAKWLREAGETGIPEPAWLSRLPWGKAQIENWWQANLSNPNGMEALVHKLRPEEALTTVEHVGHGVANTVVILCFALLILFFLLRSGNEVIDRLNLLTERLFGPRGRMAQHQVVGAVRGAMAGLVLVGLGEGALLGVAYLIAGAPQPLLLTLFTALASMIPMVGGFAVVLCALLIMIKGSLGAGIAVATFGLIIMFLADHFIRPVLIGGSIRLPFVWVLLGILGGLESWGLCGLFVGPVLMALAHQIWRLGSGRAAGVMELTQIRKP</sequence>
<feature type="transmembrane region" description="Helical" evidence="6">
    <location>
        <begin position="85"/>
        <end position="113"/>
    </location>
</feature>
<keyword evidence="5 6" id="KW-0472">Membrane</keyword>